<dbReference type="AlphaFoldDB" id="A0AAV4N7F2"/>
<organism evidence="1 2">
    <name type="scientific">Caerostris extrusa</name>
    <name type="common">Bark spider</name>
    <name type="synonym">Caerostris bankana</name>
    <dbReference type="NCBI Taxonomy" id="172846"/>
    <lineage>
        <taxon>Eukaryota</taxon>
        <taxon>Metazoa</taxon>
        <taxon>Ecdysozoa</taxon>
        <taxon>Arthropoda</taxon>
        <taxon>Chelicerata</taxon>
        <taxon>Arachnida</taxon>
        <taxon>Araneae</taxon>
        <taxon>Araneomorphae</taxon>
        <taxon>Entelegynae</taxon>
        <taxon>Araneoidea</taxon>
        <taxon>Araneidae</taxon>
        <taxon>Caerostris</taxon>
    </lineage>
</organism>
<keyword evidence="2" id="KW-1185">Reference proteome</keyword>
<evidence type="ECO:0000313" key="2">
    <source>
        <dbReference type="Proteomes" id="UP001054945"/>
    </source>
</evidence>
<dbReference type="EMBL" id="BPLR01002967">
    <property type="protein sequence ID" value="GIX79745.1"/>
    <property type="molecule type" value="Genomic_DNA"/>
</dbReference>
<comment type="caution">
    <text evidence="1">The sequence shown here is derived from an EMBL/GenBank/DDBJ whole genome shotgun (WGS) entry which is preliminary data.</text>
</comment>
<protein>
    <submittedName>
        <fullName evidence="1">Uncharacterized protein</fullName>
    </submittedName>
</protein>
<proteinExistence type="predicted"/>
<evidence type="ECO:0000313" key="1">
    <source>
        <dbReference type="EMBL" id="GIX79745.1"/>
    </source>
</evidence>
<sequence length="153" mass="17740">MSLHLRFQCPCLYSPIITLLHSYSFWGWGPRKCWYGGRDFLSFYFLTVKLPTHGQNAALGQGPFRFDDSCDHSTYDSLVIAFRFDDSCDHSTYDSLVIAFRFDDSCDHSTYDSLVIAFRFDDSCDHSTYDSLVIAFRFDNSCDHLDSRPCHCF</sequence>
<gene>
    <name evidence="1" type="ORF">CEXT_73951</name>
</gene>
<reference evidence="1 2" key="1">
    <citation type="submission" date="2021-06" db="EMBL/GenBank/DDBJ databases">
        <title>Caerostris extrusa draft genome.</title>
        <authorList>
            <person name="Kono N."/>
            <person name="Arakawa K."/>
        </authorList>
    </citation>
    <scope>NUCLEOTIDE SEQUENCE [LARGE SCALE GENOMIC DNA]</scope>
</reference>
<name>A0AAV4N7F2_CAEEX</name>
<dbReference type="Proteomes" id="UP001054945">
    <property type="component" value="Unassembled WGS sequence"/>
</dbReference>
<accession>A0AAV4N7F2</accession>